<comment type="caution">
    <text evidence="2">The sequence shown here is derived from an EMBL/GenBank/DDBJ whole genome shotgun (WGS) entry which is preliminary data.</text>
</comment>
<dbReference type="PANTHER" id="PTHR33384:SF1">
    <property type="entry name" value="EXPRESSED PROTEIN"/>
    <property type="match status" value="1"/>
</dbReference>
<evidence type="ECO:0000256" key="1">
    <source>
        <dbReference type="SAM" id="MobiDB-lite"/>
    </source>
</evidence>
<dbReference type="EMBL" id="JADFTS010000001">
    <property type="protein sequence ID" value="KAF9625579.1"/>
    <property type="molecule type" value="Genomic_DNA"/>
</dbReference>
<evidence type="ECO:0000313" key="2">
    <source>
        <dbReference type="EMBL" id="KAF9625579.1"/>
    </source>
</evidence>
<keyword evidence="3" id="KW-1185">Reference proteome</keyword>
<sequence>MDQSVNMGKESAVCEEMICPKPRRVGSLNYNSVNDSKAGMELLDIILSKGGSGTEHSINHFSSSPPFFCGSPPSRASNPLVQDVHFGDGKLTPLSPLSIPVPLNLSSSSSPSSLTRKGSCARSKFGHSPAPVRIEGFDCLNSDRRNRSVTAVA</sequence>
<evidence type="ECO:0000313" key="3">
    <source>
        <dbReference type="Proteomes" id="UP000631114"/>
    </source>
</evidence>
<dbReference type="Proteomes" id="UP000631114">
    <property type="component" value="Unassembled WGS sequence"/>
</dbReference>
<protein>
    <submittedName>
        <fullName evidence="2">Uncharacterized protein</fullName>
    </submittedName>
</protein>
<name>A0A835IXK2_9MAGN</name>
<proteinExistence type="predicted"/>
<feature type="compositionally biased region" description="Low complexity" evidence="1">
    <location>
        <begin position="105"/>
        <end position="114"/>
    </location>
</feature>
<feature type="region of interest" description="Disordered" evidence="1">
    <location>
        <begin position="105"/>
        <end position="125"/>
    </location>
</feature>
<gene>
    <name evidence="2" type="ORF">IFM89_024352</name>
</gene>
<organism evidence="2 3">
    <name type="scientific">Coptis chinensis</name>
    <dbReference type="NCBI Taxonomy" id="261450"/>
    <lineage>
        <taxon>Eukaryota</taxon>
        <taxon>Viridiplantae</taxon>
        <taxon>Streptophyta</taxon>
        <taxon>Embryophyta</taxon>
        <taxon>Tracheophyta</taxon>
        <taxon>Spermatophyta</taxon>
        <taxon>Magnoliopsida</taxon>
        <taxon>Ranunculales</taxon>
        <taxon>Ranunculaceae</taxon>
        <taxon>Coptidoideae</taxon>
        <taxon>Coptis</taxon>
    </lineage>
</organism>
<dbReference type="AlphaFoldDB" id="A0A835IXK2"/>
<accession>A0A835IXK2</accession>
<dbReference type="OrthoDB" id="900224at2759"/>
<dbReference type="PANTHER" id="PTHR33384">
    <property type="entry name" value="EXPRESSED PROTEIN"/>
    <property type="match status" value="1"/>
</dbReference>
<reference evidence="2 3" key="1">
    <citation type="submission" date="2020-10" db="EMBL/GenBank/DDBJ databases">
        <title>The Coptis chinensis genome and diversification of protoberbering-type alkaloids.</title>
        <authorList>
            <person name="Wang B."/>
            <person name="Shu S."/>
            <person name="Song C."/>
            <person name="Liu Y."/>
        </authorList>
    </citation>
    <scope>NUCLEOTIDE SEQUENCE [LARGE SCALE GENOMIC DNA]</scope>
    <source>
        <strain evidence="2">HL-2020</strain>
        <tissue evidence="2">Leaf</tissue>
    </source>
</reference>